<accession>A0A816FNI0</accession>
<protein>
    <submittedName>
        <fullName evidence="2">Uncharacterized protein</fullName>
    </submittedName>
</protein>
<feature type="region of interest" description="Disordered" evidence="1">
    <location>
        <begin position="1"/>
        <end position="27"/>
    </location>
</feature>
<comment type="caution">
    <text evidence="2">The sequence shown here is derived from an EMBL/GenBank/DDBJ whole genome shotgun (WGS) entry which is preliminary data.</text>
</comment>
<feature type="compositionally biased region" description="Polar residues" evidence="1">
    <location>
        <begin position="11"/>
        <end position="25"/>
    </location>
</feature>
<evidence type="ECO:0000313" key="2">
    <source>
        <dbReference type="EMBL" id="CAF1663829.1"/>
    </source>
</evidence>
<dbReference type="InterPro" id="IPR012337">
    <property type="entry name" value="RNaseH-like_sf"/>
</dbReference>
<dbReference type="PANTHER" id="PTHR37162">
    <property type="entry name" value="HAT FAMILY DIMERISATION DOMAINCONTAINING PROTEIN-RELATED"/>
    <property type="match status" value="1"/>
</dbReference>
<gene>
    <name evidence="2" type="ORF">KQP761_LOCUS32651</name>
</gene>
<dbReference type="Proteomes" id="UP000663834">
    <property type="component" value="Unassembled WGS sequence"/>
</dbReference>
<name>A0A816FNI0_9BILA</name>
<organism evidence="2 3">
    <name type="scientific">Rotaria magnacalcarata</name>
    <dbReference type="NCBI Taxonomy" id="392030"/>
    <lineage>
        <taxon>Eukaryota</taxon>
        <taxon>Metazoa</taxon>
        <taxon>Spiralia</taxon>
        <taxon>Gnathifera</taxon>
        <taxon>Rotifera</taxon>
        <taxon>Eurotatoria</taxon>
        <taxon>Bdelloidea</taxon>
        <taxon>Philodinida</taxon>
        <taxon>Philodinidae</taxon>
        <taxon>Rotaria</taxon>
    </lineage>
</organism>
<proteinExistence type="predicted"/>
<dbReference type="EMBL" id="CAJNOW010018244">
    <property type="protein sequence ID" value="CAF1663829.1"/>
    <property type="molecule type" value="Genomic_DNA"/>
</dbReference>
<evidence type="ECO:0000313" key="3">
    <source>
        <dbReference type="Proteomes" id="UP000663834"/>
    </source>
</evidence>
<sequence length="612" mass="69571">MGGTNPKPTIPVSTASSGLGGTATSDAIPPRRRMIQHYLVIWVDGNIDENTEDCRNTLAQLRAAVSEVNVCTTPEGCIEFLNEMDDGKAFIISSGALGQSLVNDIHGMPKVDAIYIFCGNKARHEPWAKDWPKIRGVFTSIKPICESLKKVARECDHDSIPMSFVPKRCTSDAASNEQNLNQLPPTYMYSVIFKDIVLEINDDDAKSIKALETYCKKQNIPDAEINELKSKYHQKSPVWWYTCEMFLYGMLNCGLRSLDMEAMSKLGFFIRSLHLQLKQLHQEQLANFRKPFTVYRGQGMSKEDFQNLLDSKGGLLSFNNFLSTRQNISCGKTKARELSVNVLAPFFTSKIIQQIAQSSFYSLSFDGSNKGTIKMFPFIINYFTIQCGIVRSALEIVEQLRETAQNIVDTLRDLLKKHNLDIQKLTSIGADNTNTNYGRNNSVFTILQLEVVNLLKGNCFCHVLSNSVKVSHQHLPVDVETYLSQLYSHFSSSSKRIAELKEYFEFVEIEYLCLLQHIKIRWLSLYNSIDRLLKVYEPLASYFCDINNDNADAITCPPAIKIFFSSNMSKCTLYFLHQILFDIQTKNLELQRYSNLHQLLIYTESSRVCSKN</sequence>
<evidence type="ECO:0000256" key="1">
    <source>
        <dbReference type="SAM" id="MobiDB-lite"/>
    </source>
</evidence>
<dbReference type="SUPFAM" id="SSF53098">
    <property type="entry name" value="Ribonuclease H-like"/>
    <property type="match status" value="1"/>
</dbReference>
<dbReference type="PANTHER" id="PTHR37162:SF1">
    <property type="entry name" value="BED-TYPE DOMAIN-CONTAINING PROTEIN"/>
    <property type="match status" value="1"/>
</dbReference>
<reference evidence="2" key="1">
    <citation type="submission" date="2021-02" db="EMBL/GenBank/DDBJ databases">
        <authorList>
            <person name="Nowell W R."/>
        </authorList>
    </citation>
    <scope>NUCLEOTIDE SEQUENCE</scope>
</reference>
<dbReference type="AlphaFoldDB" id="A0A816FNI0"/>
<dbReference type="OrthoDB" id="6782434at2759"/>
<dbReference type="SUPFAM" id="SSF56399">
    <property type="entry name" value="ADP-ribosylation"/>
    <property type="match status" value="1"/>
</dbReference>